<dbReference type="PANTHER" id="PTHR43649">
    <property type="entry name" value="ARABINOSE-BINDING PROTEIN-RELATED"/>
    <property type="match status" value="1"/>
</dbReference>
<dbReference type="InterPro" id="IPR006059">
    <property type="entry name" value="SBP"/>
</dbReference>
<gene>
    <name evidence="5" type="ORF">RM590_26960</name>
</gene>
<dbReference type="Pfam" id="PF13416">
    <property type="entry name" value="SBP_bac_8"/>
    <property type="match status" value="1"/>
</dbReference>
<dbReference type="Proteomes" id="UP001183246">
    <property type="component" value="Unassembled WGS sequence"/>
</dbReference>
<evidence type="ECO:0000256" key="1">
    <source>
        <dbReference type="ARBA" id="ARBA00004196"/>
    </source>
</evidence>
<dbReference type="CDD" id="cd13585">
    <property type="entry name" value="PBP2_TMBP_like"/>
    <property type="match status" value="1"/>
</dbReference>
<accession>A0ABU2MYT0</accession>
<name>A0ABU2MYT0_9ACTN</name>
<dbReference type="Gene3D" id="3.40.190.10">
    <property type="entry name" value="Periplasmic binding protein-like II"/>
    <property type="match status" value="1"/>
</dbReference>
<comment type="caution">
    <text evidence="5">The sequence shown here is derived from an EMBL/GenBank/DDBJ whole genome shotgun (WGS) entry which is preliminary data.</text>
</comment>
<evidence type="ECO:0000313" key="6">
    <source>
        <dbReference type="Proteomes" id="UP001183246"/>
    </source>
</evidence>
<dbReference type="PANTHER" id="PTHR43649:SF31">
    <property type="entry name" value="SN-GLYCEROL-3-PHOSPHATE-BINDING PERIPLASMIC PROTEIN UGPB"/>
    <property type="match status" value="1"/>
</dbReference>
<evidence type="ECO:0000256" key="3">
    <source>
        <dbReference type="ARBA" id="ARBA00022448"/>
    </source>
</evidence>
<dbReference type="PROSITE" id="PS51318">
    <property type="entry name" value="TAT"/>
    <property type="match status" value="1"/>
</dbReference>
<proteinExistence type="inferred from homology"/>
<keyword evidence="4" id="KW-0732">Signal</keyword>
<comment type="similarity">
    <text evidence="2">Belongs to the bacterial solute-binding protein 1 family.</text>
</comment>
<keyword evidence="3" id="KW-0813">Transport</keyword>
<evidence type="ECO:0000313" key="5">
    <source>
        <dbReference type="EMBL" id="MDT0346199.1"/>
    </source>
</evidence>
<dbReference type="SUPFAM" id="SSF53850">
    <property type="entry name" value="Periplasmic binding protein-like II"/>
    <property type="match status" value="1"/>
</dbReference>
<dbReference type="InterPro" id="IPR006311">
    <property type="entry name" value="TAT_signal"/>
</dbReference>
<dbReference type="RefSeq" id="WP_311707323.1">
    <property type="nucleotide sequence ID" value="NZ_JAVREL010000019.1"/>
</dbReference>
<dbReference type="InterPro" id="IPR050490">
    <property type="entry name" value="Bact_solute-bd_prot1"/>
</dbReference>
<organism evidence="5 6">
    <name type="scientific">Streptomyces litchfieldiae</name>
    <dbReference type="NCBI Taxonomy" id="3075543"/>
    <lineage>
        <taxon>Bacteria</taxon>
        <taxon>Bacillati</taxon>
        <taxon>Actinomycetota</taxon>
        <taxon>Actinomycetes</taxon>
        <taxon>Kitasatosporales</taxon>
        <taxon>Streptomycetaceae</taxon>
        <taxon>Streptomyces</taxon>
    </lineage>
</organism>
<dbReference type="EMBL" id="JAVREL010000019">
    <property type="protein sequence ID" value="MDT0346199.1"/>
    <property type="molecule type" value="Genomic_DNA"/>
</dbReference>
<evidence type="ECO:0000256" key="4">
    <source>
        <dbReference type="ARBA" id="ARBA00022729"/>
    </source>
</evidence>
<evidence type="ECO:0000256" key="2">
    <source>
        <dbReference type="ARBA" id="ARBA00008520"/>
    </source>
</evidence>
<dbReference type="PROSITE" id="PS51257">
    <property type="entry name" value="PROKAR_LIPOPROTEIN"/>
    <property type="match status" value="1"/>
</dbReference>
<comment type="subcellular location">
    <subcellularLocation>
        <location evidence="1">Cell envelope</location>
    </subcellularLocation>
</comment>
<keyword evidence="6" id="KW-1185">Reference proteome</keyword>
<protein>
    <submittedName>
        <fullName evidence="5">Sugar ABC transporter substrate-binding protein</fullName>
    </submittedName>
</protein>
<sequence>MELTRGRFLSLLGAGAAGVLLGGCAKSPPPVDVTAAGFGTEATGTVKLWCRSALQAANQLLVDRFHAAQDRIRVELTPVQDAQFVTKLATAIRGGRVPDIVDIDDINSALFINRGVFADLTPLIEALPFRDQLSPAHLALGEHDGRYYALPSVADNSALWCNLELLDRAGVDIDEATGSFDGYLDAARAVSGLGRDVHGWSFPGNGSGALGFTVQPHIWATDTDLITGEIGHQRGDIVGNDALRRTLGLLHTLWDEGLVPSDADADDASRWAANFHAGRIGMMPNGYGILVPQAPPGLLDHTEVRLLSGPDGGRSFFDGGTNFCLPNGSDNPSAAWEFALFCLDVEQQARLPESGYIPVRSDAATPEFRADYPLALPSLEDIGAGYAPLTLAYNRIYNQSDGPWLAMFRRAVFGGDIDGAMAQAQDHYDEILRQGDA</sequence>
<reference evidence="6" key="1">
    <citation type="submission" date="2023-07" db="EMBL/GenBank/DDBJ databases">
        <title>30 novel species of actinomycetes from the DSMZ collection.</title>
        <authorList>
            <person name="Nouioui I."/>
        </authorList>
    </citation>
    <scope>NUCLEOTIDE SEQUENCE [LARGE SCALE GENOMIC DNA]</scope>
    <source>
        <strain evidence="6">DSM 44938</strain>
    </source>
</reference>